<evidence type="ECO:0000256" key="3">
    <source>
        <dbReference type="SAM" id="Phobius"/>
    </source>
</evidence>
<dbReference type="Ensembl" id="ENSSLDT00000000738.1">
    <property type="protein sequence ID" value="ENSSLDP00000000682.1"/>
    <property type="gene ID" value="ENSSLDG00000000604.1"/>
</dbReference>
<evidence type="ECO:0000256" key="1">
    <source>
        <dbReference type="ARBA" id="ARBA00010662"/>
    </source>
</evidence>
<dbReference type="Proteomes" id="UP000261360">
    <property type="component" value="Unplaced"/>
</dbReference>
<feature type="transmembrane region" description="Helical" evidence="3">
    <location>
        <begin position="12"/>
        <end position="29"/>
    </location>
</feature>
<accession>A0A3B4WDT4</accession>
<dbReference type="InterPro" id="IPR039104">
    <property type="entry name" value="6PGL"/>
</dbReference>
<dbReference type="EC" id="3.1.1.31" evidence="2"/>
<dbReference type="GO" id="GO:0005975">
    <property type="term" value="P:carbohydrate metabolic process"/>
    <property type="evidence" value="ECO:0007669"/>
    <property type="project" value="UniProtKB-UniRule"/>
</dbReference>
<dbReference type="InterPro" id="IPR006148">
    <property type="entry name" value="Glc/Gal-6P_isomerase"/>
</dbReference>
<dbReference type="GO" id="GO:0006098">
    <property type="term" value="P:pentose-phosphate shunt"/>
    <property type="evidence" value="ECO:0007669"/>
    <property type="project" value="UniProtKB-UniPathway"/>
</dbReference>
<dbReference type="InterPro" id="IPR037171">
    <property type="entry name" value="NagB/RpiA_transferase-like"/>
</dbReference>
<dbReference type="NCBIfam" id="TIGR01198">
    <property type="entry name" value="pgl"/>
    <property type="match status" value="1"/>
</dbReference>
<keyword evidence="3" id="KW-0812">Transmembrane</keyword>
<dbReference type="GO" id="GO:0017057">
    <property type="term" value="F:6-phosphogluconolactonase activity"/>
    <property type="evidence" value="ECO:0007669"/>
    <property type="project" value="UniProtKB-UniRule"/>
</dbReference>
<dbReference type="CDD" id="cd01400">
    <property type="entry name" value="6PGL"/>
    <property type="match status" value="1"/>
</dbReference>
<dbReference type="Gene3D" id="3.40.50.1360">
    <property type="match status" value="1"/>
</dbReference>
<comment type="catalytic activity">
    <reaction evidence="2">
        <text>6-phospho-D-glucono-1,5-lactone + H2O = 6-phospho-D-gluconate + H(+)</text>
        <dbReference type="Rhea" id="RHEA:12556"/>
        <dbReference type="ChEBI" id="CHEBI:15377"/>
        <dbReference type="ChEBI" id="CHEBI:15378"/>
        <dbReference type="ChEBI" id="CHEBI:57955"/>
        <dbReference type="ChEBI" id="CHEBI:58759"/>
        <dbReference type="EC" id="3.1.1.31"/>
    </reaction>
</comment>
<dbReference type="PANTHER" id="PTHR11054:SF0">
    <property type="entry name" value="6-PHOSPHOGLUCONOLACTONASE"/>
    <property type="match status" value="1"/>
</dbReference>
<organism evidence="5 6">
    <name type="scientific">Seriola lalandi dorsalis</name>
    <dbReference type="NCBI Taxonomy" id="1841481"/>
    <lineage>
        <taxon>Eukaryota</taxon>
        <taxon>Metazoa</taxon>
        <taxon>Chordata</taxon>
        <taxon>Craniata</taxon>
        <taxon>Vertebrata</taxon>
        <taxon>Euteleostomi</taxon>
        <taxon>Actinopterygii</taxon>
        <taxon>Neopterygii</taxon>
        <taxon>Teleostei</taxon>
        <taxon>Neoteleostei</taxon>
        <taxon>Acanthomorphata</taxon>
        <taxon>Carangaria</taxon>
        <taxon>Carangiformes</taxon>
        <taxon>Carangidae</taxon>
        <taxon>Seriola</taxon>
    </lineage>
</organism>
<comment type="function">
    <text evidence="2">Hydrolysis of 6-phosphogluconolactone to 6-phosphogluconate.</text>
</comment>
<evidence type="ECO:0000313" key="6">
    <source>
        <dbReference type="Proteomes" id="UP000261360"/>
    </source>
</evidence>
<keyword evidence="3" id="KW-0472">Membrane</keyword>
<dbReference type="GeneTree" id="ENSGT00550000075110"/>
<feature type="domain" description="Glucosamine/galactosamine-6-phosphate isomerase" evidence="4">
    <location>
        <begin position="18"/>
        <end position="210"/>
    </location>
</feature>
<comment type="similarity">
    <text evidence="1 2">Belongs to the glucosamine/galactosamine-6-phosphate isomerase family. 6-phosphogluconolactonase subfamily.</text>
</comment>
<keyword evidence="3" id="KW-1133">Transmembrane helix</keyword>
<proteinExistence type="inferred from homology"/>
<name>A0A3B4WDT4_SERLL</name>
<sequence length="224" mass="25002">KKLIITNIVNKLISACVCIFQLGVFHLALSGGSTPLALFHNLALHHFSFPWRDTHVWMVDERCVPLTEPESNFYTLYNQLLQHVRIPYFNIHPMPDGGAQLYEKEISSLVNGSSFHFVLLGVGYDSHTASLFPGTKVDELGERLVAFTESPDKPHQRMSLTFTAINRAQKVALLVMGKGKHEMITQMSRVKDNPLKWPVTGVKPANGQLVCCFNSTADLGVKNV</sequence>
<dbReference type="SUPFAM" id="SSF100950">
    <property type="entry name" value="NagB/RpiA/CoA transferase-like"/>
    <property type="match status" value="1"/>
</dbReference>
<reference evidence="5" key="1">
    <citation type="submission" date="2025-08" db="UniProtKB">
        <authorList>
            <consortium name="Ensembl"/>
        </authorList>
    </citation>
    <scope>IDENTIFICATION</scope>
</reference>
<reference evidence="5" key="2">
    <citation type="submission" date="2025-09" db="UniProtKB">
        <authorList>
            <consortium name="Ensembl"/>
        </authorList>
    </citation>
    <scope>IDENTIFICATION</scope>
</reference>
<protein>
    <recommendedName>
        <fullName evidence="2">6-phosphogluconolactonase</fullName>
        <shortName evidence="2">6PGL</shortName>
        <ecNumber evidence="2">3.1.1.31</ecNumber>
    </recommendedName>
</protein>
<dbReference type="PANTHER" id="PTHR11054">
    <property type="entry name" value="6-PHOSPHOGLUCONOLACTONASE"/>
    <property type="match status" value="1"/>
</dbReference>
<keyword evidence="6" id="KW-1185">Reference proteome</keyword>
<keyword evidence="2" id="KW-0378">Hydrolase</keyword>
<dbReference type="AlphaFoldDB" id="A0A3B4WDT4"/>
<dbReference type="InterPro" id="IPR005900">
    <property type="entry name" value="6-phosphogluconolactonase_DevB"/>
</dbReference>
<evidence type="ECO:0000313" key="5">
    <source>
        <dbReference type="Ensembl" id="ENSSLDP00000000682.1"/>
    </source>
</evidence>
<dbReference type="STRING" id="1841481.ENSSLDP00000000682"/>
<dbReference type="UniPathway" id="UPA00115">
    <property type="reaction ID" value="UER00409"/>
</dbReference>
<dbReference type="Pfam" id="PF01182">
    <property type="entry name" value="Glucosamine_iso"/>
    <property type="match status" value="1"/>
</dbReference>
<comment type="pathway">
    <text evidence="2">Carbohydrate degradation; pentose phosphate pathway; D-ribulose 5-phosphate from D-glucose 6-phosphate (oxidative stage): step 2/3.</text>
</comment>
<evidence type="ECO:0000259" key="4">
    <source>
        <dbReference type="Pfam" id="PF01182"/>
    </source>
</evidence>
<evidence type="ECO:0000256" key="2">
    <source>
        <dbReference type="RuleBase" id="RU365095"/>
    </source>
</evidence>